<reference evidence="1" key="2">
    <citation type="journal article" date="2021" name="PeerJ">
        <title>Extensive microbial diversity within the chicken gut microbiome revealed by metagenomics and culture.</title>
        <authorList>
            <person name="Gilroy R."/>
            <person name="Ravi A."/>
            <person name="Getino M."/>
            <person name="Pursley I."/>
            <person name="Horton D.L."/>
            <person name="Alikhan N.F."/>
            <person name="Baker D."/>
            <person name="Gharbi K."/>
            <person name="Hall N."/>
            <person name="Watson M."/>
            <person name="Adriaenssens E.M."/>
            <person name="Foster-Nyarko E."/>
            <person name="Jarju S."/>
            <person name="Secka A."/>
            <person name="Antonio M."/>
            <person name="Oren A."/>
            <person name="Chaudhuri R.R."/>
            <person name="La Ragione R."/>
            <person name="Hildebrand F."/>
            <person name="Pallen M.J."/>
        </authorList>
    </citation>
    <scope>NUCLEOTIDE SEQUENCE</scope>
    <source>
        <strain evidence="1">USAMLcec3-3695</strain>
    </source>
</reference>
<protein>
    <submittedName>
        <fullName evidence="1">Uncharacterized protein</fullName>
    </submittedName>
</protein>
<name>A0A9D1MC38_9FIRM</name>
<dbReference type="EMBL" id="DVNB01000085">
    <property type="protein sequence ID" value="HIU57763.1"/>
    <property type="molecule type" value="Genomic_DNA"/>
</dbReference>
<organism evidence="1 2">
    <name type="scientific">Candidatus Ornithomonoglobus merdipullorum</name>
    <dbReference type="NCBI Taxonomy" id="2840895"/>
    <lineage>
        <taxon>Bacteria</taxon>
        <taxon>Bacillati</taxon>
        <taxon>Bacillota</taxon>
        <taxon>Clostridia</taxon>
        <taxon>Candidatus Ornithomonoglobus</taxon>
    </lineage>
</organism>
<gene>
    <name evidence="1" type="ORF">IAA61_08150</name>
</gene>
<proteinExistence type="predicted"/>
<sequence>MSTKYLTKSLLSGLLATVMTIGTIPVISVSAAQSNEYVDPADVWMEANGRTNEFDMNATTTYETQYCPVCNMDTTSLTYRVPEYTRSGETARNHGVQFSDGTLMDGEGTGNVDGGAPGLDAFYTGYHWTKSVCQICGTINSIDGEESYSFGKNVYSLNPCDYNFFLDFDNTTYTPYDSEYHTTTLKSGQYCQFCKGTHARAEEQQDKHNFNEEVDGELGNQRFHITGECGDCGYIKNEYAAAKSVVQSYYGEVDGQAHTVTVTDLSDSGVNTSIRYGTEADNCSLTSAPNYTDAGYYPVYYEIEY</sequence>
<accession>A0A9D1MC38</accession>
<dbReference type="Proteomes" id="UP000824109">
    <property type="component" value="Unassembled WGS sequence"/>
</dbReference>
<comment type="caution">
    <text evidence="1">The sequence shown here is derived from an EMBL/GenBank/DDBJ whole genome shotgun (WGS) entry which is preliminary data.</text>
</comment>
<reference evidence="1" key="1">
    <citation type="submission" date="2020-10" db="EMBL/GenBank/DDBJ databases">
        <authorList>
            <person name="Gilroy R."/>
        </authorList>
    </citation>
    <scope>NUCLEOTIDE SEQUENCE</scope>
    <source>
        <strain evidence="1">USAMLcec3-3695</strain>
    </source>
</reference>
<evidence type="ECO:0000313" key="1">
    <source>
        <dbReference type="EMBL" id="HIU57763.1"/>
    </source>
</evidence>
<dbReference type="AlphaFoldDB" id="A0A9D1MC38"/>
<feature type="non-terminal residue" evidence="1">
    <location>
        <position position="305"/>
    </location>
</feature>
<evidence type="ECO:0000313" key="2">
    <source>
        <dbReference type="Proteomes" id="UP000824109"/>
    </source>
</evidence>